<accession>A0A7M5UM44</accession>
<evidence type="ECO:0000313" key="1">
    <source>
        <dbReference type="EnsemblMetazoa" id="CLYHEMP002742.1"/>
    </source>
</evidence>
<proteinExistence type="predicted"/>
<protein>
    <submittedName>
        <fullName evidence="1">Uncharacterized protein</fullName>
    </submittedName>
</protein>
<dbReference type="GeneID" id="136817962"/>
<dbReference type="RefSeq" id="XP_066930411.1">
    <property type="nucleotide sequence ID" value="XM_067074310.1"/>
</dbReference>
<dbReference type="Proteomes" id="UP000594262">
    <property type="component" value="Unplaced"/>
</dbReference>
<keyword evidence="2" id="KW-1185">Reference proteome</keyword>
<evidence type="ECO:0000313" key="2">
    <source>
        <dbReference type="Proteomes" id="UP000594262"/>
    </source>
</evidence>
<reference evidence="1" key="1">
    <citation type="submission" date="2021-01" db="UniProtKB">
        <authorList>
            <consortium name="EnsemblMetazoa"/>
        </authorList>
    </citation>
    <scope>IDENTIFICATION</scope>
</reference>
<dbReference type="AlphaFoldDB" id="A0A7M5UM44"/>
<name>A0A7M5UM44_9CNID</name>
<dbReference type="EnsemblMetazoa" id="CLYHEMT002742.1">
    <property type="protein sequence ID" value="CLYHEMP002742.1"/>
    <property type="gene ID" value="CLYHEMG002742"/>
</dbReference>
<organism evidence="1 2">
    <name type="scientific">Clytia hemisphaerica</name>
    <dbReference type="NCBI Taxonomy" id="252671"/>
    <lineage>
        <taxon>Eukaryota</taxon>
        <taxon>Metazoa</taxon>
        <taxon>Cnidaria</taxon>
        <taxon>Hydrozoa</taxon>
        <taxon>Hydroidolina</taxon>
        <taxon>Leptothecata</taxon>
        <taxon>Obeliida</taxon>
        <taxon>Clytiidae</taxon>
        <taxon>Clytia</taxon>
    </lineage>
</organism>
<sequence length="606" mass="69944">MRSTTNELTIVQSLCHGIGSLTGYQNSIKCIQDDEEYVLTRNGLTYLKALNHDSWVYKTLYESCFNFQQQFGYGSEDFLLCIKLWCQLFQELIDLEIPTAVISISLANIIESLFQDSQSPMNHSIQSLKDLKYFLFKHGKLSITDLNQQPQKQKIKFSRYSRHSIDVDKESDCDHKYEIFSKFFEFVIDTLSEDHEIRSITKELFCFICKEQKPETSIDLHIPDINVELLPRTTSDTFPKVYKGILIPCSSCQYFDILSVVGEKPVQLKAVLVNTLAYGDSLGNPKDIRIRQVFDSKTYSRSNVFDEFRNNSSGNFHEQGMITSRGQEQIGTLESSHSDSETLQSTFPYENSERQISSEPFSKLKKTEVNFMIHRGELPLSLIEYCKSKQIQILSVPTYETLYRIKKTCGGNIIFDVENDLRLTDISDVRLQCHTVQWSVDDRIDSNKRVSRSATVCGFIQIEDGLVKTFGDSSYTVLIQGRGQDLAILHKEAFLNTLNRLKHIVRKRDLVTKSIEAHFVESLKSKALKTGNYHECPPWIQPDLDLFQDLIQEKVVLMFEKFTRCFTKDDSKLDIQCLDFKKRLWVDSLRFVTMIVNTRSAAEFSL</sequence>